<proteinExistence type="predicted"/>
<sequence length="132" mass="13685">MPDRSGVIVVQFSKLNRAGLVLAFLLGVVDMLAVLAPTPDGEVGPPFAILVIDALLGLLTVVAVVVAWRSGRRGAVRIAAGARIVSMITALPAFFVDVPAAVQALVAVFVVVTISCVAMMLTPARRPVPVTD</sequence>
<dbReference type="EMBL" id="BOMV01000011">
    <property type="protein sequence ID" value="GIE94157.1"/>
    <property type="molecule type" value="Genomic_DNA"/>
</dbReference>
<evidence type="ECO:0000313" key="3">
    <source>
        <dbReference type="Proteomes" id="UP000636960"/>
    </source>
</evidence>
<comment type="caution">
    <text evidence="2">The sequence shown here is derived from an EMBL/GenBank/DDBJ whole genome shotgun (WGS) entry which is preliminary data.</text>
</comment>
<evidence type="ECO:0000256" key="1">
    <source>
        <dbReference type="SAM" id="Phobius"/>
    </source>
</evidence>
<organism evidence="2 3">
    <name type="scientific">Paractinoplanes rishiriensis</name>
    <dbReference type="NCBI Taxonomy" id="1050105"/>
    <lineage>
        <taxon>Bacteria</taxon>
        <taxon>Bacillati</taxon>
        <taxon>Actinomycetota</taxon>
        <taxon>Actinomycetes</taxon>
        <taxon>Micromonosporales</taxon>
        <taxon>Micromonosporaceae</taxon>
        <taxon>Paractinoplanes</taxon>
    </lineage>
</organism>
<gene>
    <name evidence="2" type="ORF">Ari01nite_16220</name>
</gene>
<evidence type="ECO:0000313" key="2">
    <source>
        <dbReference type="EMBL" id="GIE94157.1"/>
    </source>
</evidence>
<dbReference type="RefSeq" id="WP_203780483.1">
    <property type="nucleotide sequence ID" value="NZ_BOMV01000011.1"/>
</dbReference>
<protein>
    <submittedName>
        <fullName evidence="2">Uncharacterized protein</fullName>
    </submittedName>
</protein>
<dbReference type="Proteomes" id="UP000636960">
    <property type="component" value="Unassembled WGS sequence"/>
</dbReference>
<reference evidence="2" key="1">
    <citation type="submission" date="2021-01" db="EMBL/GenBank/DDBJ databases">
        <title>Whole genome shotgun sequence of Actinoplanes rishiriensis NBRC 108556.</title>
        <authorList>
            <person name="Komaki H."/>
            <person name="Tamura T."/>
        </authorList>
    </citation>
    <scope>NUCLEOTIDE SEQUENCE</scope>
    <source>
        <strain evidence="2">NBRC 108556</strain>
    </source>
</reference>
<dbReference type="AlphaFoldDB" id="A0A919JVG4"/>
<keyword evidence="3" id="KW-1185">Reference proteome</keyword>
<feature type="transmembrane region" description="Helical" evidence="1">
    <location>
        <begin position="47"/>
        <end position="68"/>
    </location>
</feature>
<feature type="transmembrane region" description="Helical" evidence="1">
    <location>
        <begin position="18"/>
        <end position="35"/>
    </location>
</feature>
<accession>A0A919JVG4</accession>
<keyword evidence="1" id="KW-0812">Transmembrane</keyword>
<name>A0A919JVG4_9ACTN</name>
<keyword evidence="1" id="KW-1133">Transmembrane helix</keyword>
<feature type="transmembrane region" description="Helical" evidence="1">
    <location>
        <begin position="101"/>
        <end position="121"/>
    </location>
</feature>
<feature type="transmembrane region" description="Helical" evidence="1">
    <location>
        <begin position="75"/>
        <end position="95"/>
    </location>
</feature>
<keyword evidence="1" id="KW-0472">Membrane</keyword>